<evidence type="ECO:0000313" key="5">
    <source>
        <dbReference type="Proteomes" id="UP000236047"/>
    </source>
</evidence>
<comment type="caution">
    <text evidence="4">The sequence shown here is derived from an EMBL/GenBank/DDBJ whole genome shotgun (WGS) entry which is preliminary data.</text>
</comment>
<feature type="domain" description="Lsr2 DNA-binding" evidence="3">
    <location>
        <begin position="73"/>
        <end position="108"/>
    </location>
</feature>
<dbReference type="InterPro" id="IPR036625">
    <property type="entry name" value="E3-bd_dom_sf"/>
</dbReference>
<keyword evidence="1" id="KW-0238">DNA-binding</keyword>
<dbReference type="InterPro" id="IPR042261">
    <property type="entry name" value="Lsr2-like_dimerization"/>
</dbReference>
<evidence type="ECO:0008006" key="6">
    <source>
        <dbReference type="Google" id="ProtNLM"/>
    </source>
</evidence>
<sequence length="109" mass="12163">MAQKVVTIITDDLTGEESSEVATHRLGLDGIEYEIDLAPDSYDQLLEALSPFTRSGRRVTKARKPQKRKAALSRDDSTAIRTWAKQAGYEVSERGRVPATVREAYDEAH</sequence>
<evidence type="ECO:0000313" key="4">
    <source>
        <dbReference type="EMBL" id="PNE39876.1"/>
    </source>
</evidence>
<dbReference type="RefSeq" id="WP_102922564.1">
    <property type="nucleotide sequence ID" value="NZ_LJSN01000002.1"/>
</dbReference>
<reference evidence="5" key="1">
    <citation type="submission" date="2015-09" db="EMBL/GenBank/DDBJ databases">
        <authorList>
            <person name="Graham D.E."/>
            <person name="Mahan K.M."/>
            <person name="Klingeman D.M."/>
            <person name="Fida T."/>
            <person name="Giannone R.J."/>
            <person name="Hettich R.L."/>
            <person name="Parry R.J."/>
            <person name="Spain J.C."/>
        </authorList>
    </citation>
    <scope>NUCLEOTIDE SEQUENCE [LARGE SCALE GENOMIC DNA]</scope>
    <source>
        <strain evidence="5">JCM 4701</strain>
    </source>
</reference>
<organism evidence="4 5">
    <name type="scientific">Streptomyces noursei</name>
    <name type="common">Streptomyces albulus</name>
    <dbReference type="NCBI Taxonomy" id="1971"/>
    <lineage>
        <taxon>Bacteria</taxon>
        <taxon>Bacillati</taxon>
        <taxon>Actinomycetota</taxon>
        <taxon>Actinomycetes</taxon>
        <taxon>Kitasatosporales</taxon>
        <taxon>Streptomycetaceae</taxon>
        <taxon>Streptomyces</taxon>
    </lineage>
</organism>
<evidence type="ECO:0000259" key="2">
    <source>
        <dbReference type="Pfam" id="PF11774"/>
    </source>
</evidence>
<proteinExistence type="predicted"/>
<dbReference type="Pfam" id="PF11774">
    <property type="entry name" value="Lsr2"/>
    <property type="match status" value="1"/>
</dbReference>
<dbReference type="GO" id="GO:0016746">
    <property type="term" value="F:acyltransferase activity"/>
    <property type="evidence" value="ECO:0007669"/>
    <property type="project" value="InterPro"/>
</dbReference>
<dbReference type="GO" id="GO:0003677">
    <property type="term" value="F:DNA binding"/>
    <property type="evidence" value="ECO:0007669"/>
    <property type="project" value="UniProtKB-KW"/>
</dbReference>
<feature type="domain" description="Lsr2 dimerization" evidence="2">
    <location>
        <begin position="1"/>
        <end position="59"/>
    </location>
</feature>
<dbReference type="InterPro" id="IPR055370">
    <property type="entry name" value="Lsr2_DNA-bd"/>
</dbReference>
<dbReference type="Gene3D" id="3.30.60.230">
    <property type="entry name" value="Lsr2, dimerization domain"/>
    <property type="match status" value="1"/>
</dbReference>
<gene>
    <name evidence="4" type="ORF">AOB60_01750</name>
</gene>
<dbReference type="Gene3D" id="4.10.320.10">
    <property type="entry name" value="E3-binding domain"/>
    <property type="match status" value="1"/>
</dbReference>
<evidence type="ECO:0000259" key="3">
    <source>
        <dbReference type="Pfam" id="PF23359"/>
    </source>
</evidence>
<evidence type="ECO:0000256" key="1">
    <source>
        <dbReference type="ARBA" id="ARBA00023125"/>
    </source>
</evidence>
<accession>A0A2N8PFV5</accession>
<name>A0A2N8PFV5_STRNR</name>
<dbReference type="EMBL" id="LJSN01000002">
    <property type="protein sequence ID" value="PNE39876.1"/>
    <property type="molecule type" value="Genomic_DNA"/>
</dbReference>
<protein>
    <recommendedName>
        <fullName evidence="6">Nucleoid-associated protein Lsr2</fullName>
    </recommendedName>
</protein>
<keyword evidence="5" id="KW-1185">Reference proteome</keyword>
<dbReference type="AlphaFoldDB" id="A0A2N8PFV5"/>
<dbReference type="InterPro" id="IPR024412">
    <property type="entry name" value="Lsr2_dim_dom"/>
</dbReference>
<dbReference type="Pfam" id="PF23359">
    <property type="entry name" value="Lsr2_DNA-bd"/>
    <property type="match status" value="1"/>
</dbReference>
<dbReference type="Proteomes" id="UP000236047">
    <property type="component" value="Unassembled WGS sequence"/>
</dbReference>